<organism evidence="1 2">
    <name type="scientific">Amblyomma americanum</name>
    <name type="common">Lone star tick</name>
    <dbReference type="NCBI Taxonomy" id="6943"/>
    <lineage>
        <taxon>Eukaryota</taxon>
        <taxon>Metazoa</taxon>
        <taxon>Ecdysozoa</taxon>
        <taxon>Arthropoda</taxon>
        <taxon>Chelicerata</taxon>
        <taxon>Arachnida</taxon>
        <taxon>Acari</taxon>
        <taxon>Parasitiformes</taxon>
        <taxon>Ixodida</taxon>
        <taxon>Ixodoidea</taxon>
        <taxon>Ixodidae</taxon>
        <taxon>Amblyomminae</taxon>
        <taxon>Amblyomma</taxon>
    </lineage>
</organism>
<reference evidence="1 2" key="1">
    <citation type="journal article" date="2023" name="Arcadia Sci">
        <title>De novo assembly of a long-read Amblyomma americanum tick genome.</title>
        <authorList>
            <person name="Chou S."/>
            <person name="Poskanzer K.E."/>
            <person name="Rollins M."/>
            <person name="Thuy-Boun P.S."/>
        </authorList>
    </citation>
    <scope>NUCLEOTIDE SEQUENCE [LARGE SCALE GENOMIC DNA]</scope>
    <source>
        <strain evidence="1">F_SG_1</strain>
        <tissue evidence="1">Salivary glands</tissue>
    </source>
</reference>
<dbReference type="Proteomes" id="UP001321473">
    <property type="component" value="Unassembled WGS sequence"/>
</dbReference>
<name>A0AAQ4EMQ6_AMBAM</name>
<keyword evidence="2" id="KW-1185">Reference proteome</keyword>
<dbReference type="Gene3D" id="3.40.50.300">
    <property type="entry name" value="P-loop containing nucleotide triphosphate hydrolases"/>
    <property type="match status" value="1"/>
</dbReference>
<evidence type="ECO:0000313" key="2">
    <source>
        <dbReference type="Proteomes" id="UP001321473"/>
    </source>
</evidence>
<gene>
    <name evidence="1" type="ORF">V5799_030745</name>
</gene>
<protein>
    <submittedName>
        <fullName evidence="1">Uncharacterized protein</fullName>
    </submittedName>
</protein>
<sequence length="98" mass="10686">MTTEPCNVVYTEYRPVFIFPAGASGLYLVVDETGNFKEGKFNEVMAVLQNAGDAAKRDSALKGCKGGFKGESNCYKIVKMIMERDCAPVIVFSFSKGV</sequence>
<proteinExistence type="predicted"/>
<dbReference type="InterPro" id="IPR027417">
    <property type="entry name" value="P-loop_NTPase"/>
</dbReference>
<dbReference type="EMBL" id="JARKHS020013549">
    <property type="protein sequence ID" value="KAK8775911.1"/>
    <property type="molecule type" value="Genomic_DNA"/>
</dbReference>
<evidence type="ECO:0000313" key="1">
    <source>
        <dbReference type="EMBL" id="KAK8775911.1"/>
    </source>
</evidence>
<accession>A0AAQ4EMQ6</accession>
<dbReference type="AlphaFoldDB" id="A0AAQ4EMQ6"/>
<comment type="caution">
    <text evidence="1">The sequence shown here is derived from an EMBL/GenBank/DDBJ whole genome shotgun (WGS) entry which is preliminary data.</text>
</comment>